<evidence type="ECO:0000313" key="1">
    <source>
        <dbReference type="EMBL" id="GIX96666.1"/>
    </source>
</evidence>
<accession>A0AAV4PKK3</accession>
<organism evidence="1 2">
    <name type="scientific">Caerostris darwini</name>
    <dbReference type="NCBI Taxonomy" id="1538125"/>
    <lineage>
        <taxon>Eukaryota</taxon>
        <taxon>Metazoa</taxon>
        <taxon>Ecdysozoa</taxon>
        <taxon>Arthropoda</taxon>
        <taxon>Chelicerata</taxon>
        <taxon>Arachnida</taxon>
        <taxon>Araneae</taxon>
        <taxon>Araneomorphae</taxon>
        <taxon>Entelegynae</taxon>
        <taxon>Araneoidea</taxon>
        <taxon>Araneidae</taxon>
        <taxon>Caerostris</taxon>
    </lineage>
</organism>
<proteinExistence type="predicted"/>
<gene>
    <name evidence="1" type="ORF">CDAR_170581</name>
</gene>
<protein>
    <submittedName>
        <fullName evidence="1">Uncharacterized protein</fullName>
    </submittedName>
</protein>
<dbReference type="EMBL" id="BPLQ01002955">
    <property type="protein sequence ID" value="GIX96666.1"/>
    <property type="molecule type" value="Genomic_DNA"/>
</dbReference>
<sequence>SGSYFWSTDSEPGYNLIPILFGEGQQERARTSKGVVNRMTAVSMYTIDYACLHQCNWGAGPIWLLQQTSLSPNYWY</sequence>
<keyword evidence="2" id="KW-1185">Reference proteome</keyword>
<feature type="non-terminal residue" evidence="1">
    <location>
        <position position="1"/>
    </location>
</feature>
<evidence type="ECO:0000313" key="2">
    <source>
        <dbReference type="Proteomes" id="UP001054837"/>
    </source>
</evidence>
<comment type="caution">
    <text evidence="1">The sequence shown here is derived from an EMBL/GenBank/DDBJ whole genome shotgun (WGS) entry which is preliminary data.</text>
</comment>
<name>A0AAV4PKK3_9ARAC</name>
<dbReference type="AlphaFoldDB" id="A0AAV4PKK3"/>
<dbReference type="Proteomes" id="UP001054837">
    <property type="component" value="Unassembled WGS sequence"/>
</dbReference>
<reference evidence="1 2" key="1">
    <citation type="submission" date="2021-06" db="EMBL/GenBank/DDBJ databases">
        <title>Caerostris darwini draft genome.</title>
        <authorList>
            <person name="Kono N."/>
            <person name="Arakawa K."/>
        </authorList>
    </citation>
    <scope>NUCLEOTIDE SEQUENCE [LARGE SCALE GENOMIC DNA]</scope>
</reference>